<proteinExistence type="predicted"/>
<protein>
    <submittedName>
        <fullName evidence="2">Uncharacterized protein</fullName>
    </submittedName>
</protein>
<reference evidence="2 3" key="1">
    <citation type="submission" date="2024-04" db="EMBL/GenBank/DDBJ databases">
        <authorList>
            <person name="Cremers G."/>
        </authorList>
    </citation>
    <scope>NUCLEOTIDE SEQUENCE [LARGE SCALE GENOMIC DNA]</scope>
    <source>
        <strain evidence="2">MeCH1-AG</strain>
    </source>
</reference>
<evidence type="ECO:0000256" key="1">
    <source>
        <dbReference type="SAM" id="MobiDB-lite"/>
    </source>
</evidence>
<name>A0ABP1C5K1_9GAMM</name>
<feature type="compositionally biased region" description="Basic and acidic residues" evidence="1">
    <location>
        <begin position="38"/>
        <end position="50"/>
    </location>
</feature>
<evidence type="ECO:0000313" key="2">
    <source>
        <dbReference type="EMBL" id="CAL1239484.1"/>
    </source>
</evidence>
<evidence type="ECO:0000313" key="3">
    <source>
        <dbReference type="Proteomes" id="UP001497493"/>
    </source>
</evidence>
<feature type="region of interest" description="Disordered" evidence="1">
    <location>
        <begin position="22"/>
        <end position="62"/>
    </location>
</feature>
<keyword evidence="3" id="KW-1185">Reference proteome</keyword>
<dbReference type="EMBL" id="OZ026884">
    <property type="protein sequence ID" value="CAL1239484.1"/>
    <property type="molecule type" value="Genomic_DNA"/>
</dbReference>
<accession>A0ABP1C5K1</accession>
<sequence>MAGLNLRPGTVAINLWVIDNGPPGGQSLAPSTTAKGTGGEHPKAFRRDGSVGDGGMPFRYLS</sequence>
<organism evidence="2 3">
    <name type="scientific">Candidatus Methylocalor cossyra</name>
    <dbReference type="NCBI Taxonomy" id="3108543"/>
    <lineage>
        <taxon>Bacteria</taxon>
        <taxon>Pseudomonadati</taxon>
        <taxon>Pseudomonadota</taxon>
        <taxon>Gammaproteobacteria</taxon>
        <taxon>Methylococcales</taxon>
        <taxon>Methylococcaceae</taxon>
        <taxon>Candidatus Methylocalor</taxon>
    </lineage>
</organism>
<dbReference type="Proteomes" id="UP001497493">
    <property type="component" value="Chromosome"/>
</dbReference>
<gene>
    <name evidence="2" type="ORF">MECH1_V1_0708</name>
</gene>